<organism evidence="1 2">
    <name type="scientific">Listeria newyorkensis</name>
    <dbReference type="NCBI Taxonomy" id="1497681"/>
    <lineage>
        <taxon>Bacteria</taxon>
        <taxon>Bacillati</taxon>
        <taxon>Bacillota</taxon>
        <taxon>Bacilli</taxon>
        <taxon>Bacillales</taxon>
        <taxon>Listeriaceae</taxon>
        <taxon>Listeria</taxon>
    </lineage>
</organism>
<evidence type="ECO:0000313" key="2">
    <source>
        <dbReference type="Proteomes" id="UP000569903"/>
    </source>
</evidence>
<proteinExistence type="predicted"/>
<reference evidence="1 2" key="1">
    <citation type="submission" date="2020-03" db="EMBL/GenBank/DDBJ databases">
        <title>Soil Listeria distribution.</title>
        <authorList>
            <person name="Liao J."/>
            <person name="Wiedmann M."/>
        </authorList>
    </citation>
    <scope>NUCLEOTIDE SEQUENCE [LARGE SCALE GENOMIC DNA]</scope>
    <source>
        <strain evidence="1 2">FSL L7-1614</strain>
    </source>
</reference>
<dbReference type="AlphaFoldDB" id="A0A841YY67"/>
<accession>A0A841YY67</accession>
<dbReference type="Proteomes" id="UP000569903">
    <property type="component" value="Unassembled WGS sequence"/>
</dbReference>
<gene>
    <name evidence="1" type="ORF">HB850_12040</name>
</gene>
<dbReference type="EMBL" id="JAARQN010000012">
    <property type="protein sequence ID" value="MBC1458484.1"/>
    <property type="molecule type" value="Genomic_DNA"/>
</dbReference>
<evidence type="ECO:0000313" key="1">
    <source>
        <dbReference type="EMBL" id="MBC1458484.1"/>
    </source>
</evidence>
<comment type="caution">
    <text evidence="1">The sequence shown here is derived from an EMBL/GenBank/DDBJ whole genome shotgun (WGS) entry which is preliminary data.</text>
</comment>
<dbReference type="RefSeq" id="WP_185389633.1">
    <property type="nucleotide sequence ID" value="NZ_JAARQN010000012.1"/>
</dbReference>
<sequence length="176" mass="20327">MSFKIAYEYDENKVFVRDNIVFPTIIYITDDGKEFNDIVSANDHQKELFPLQAVEIEYENDSENLKEGVESEIKKETIYMEAVDVPEIKTKEIFILPENCTWEIVPSPSNDAKWDVKKKKWTNGETPEMVPPAPSETELLAQDNADQLMQIAEVEFKMEQTNQDNADILMLIAEVM</sequence>
<protein>
    <submittedName>
        <fullName evidence="1">Uncharacterized protein</fullName>
    </submittedName>
</protein>
<name>A0A841YY67_9LIST</name>